<dbReference type="PATRIC" id="fig|294.162.peg.3587"/>
<dbReference type="InterPro" id="IPR050765">
    <property type="entry name" value="Riboflavin_Biosynth_HTPR"/>
</dbReference>
<dbReference type="Proteomes" id="UP000050349">
    <property type="component" value="Unassembled WGS sequence"/>
</dbReference>
<organism evidence="2 3">
    <name type="scientific">Pseudomonas fluorescens</name>
    <dbReference type="NCBI Taxonomy" id="294"/>
    <lineage>
        <taxon>Bacteria</taxon>
        <taxon>Pseudomonadati</taxon>
        <taxon>Pseudomonadota</taxon>
        <taxon>Gammaproteobacteria</taxon>
        <taxon>Pseudomonadales</taxon>
        <taxon>Pseudomonadaceae</taxon>
        <taxon>Pseudomonas</taxon>
    </lineage>
</organism>
<dbReference type="InterPro" id="IPR002734">
    <property type="entry name" value="RibDG_C"/>
</dbReference>
<reference evidence="2 3" key="1">
    <citation type="submission" date="2015-09" db="EMBL/GenBank/DDBJ databases">
        <authorList>
            <person name="Jackson K.R."/>
            <person name="Lunt B.L."/>
            <person name="Fisher J.N.B."/>
            <person name="Gardner A.V."/>
            <person name="Bailey M.E."/>
            <person name="Deus L.M."/>
            <person name="Earl A.S."/>
            <person name="Gibby P.D."/>
            <person name="Hartmann K.A."/>
            <person name="Liu J.E."/>
            <person name="Manci A.M."/>
            <person name="Nielsen D.A."/>
            <person name="Solomon M.B."/>
            <person name="Breakwell D.P."/>
            <person name="Burnett S.H."/>
            <person name="Grose J.H."/>
        </authorList>
    </citation>
    <scope>NUCLEOTIDE SEQUENCE [LARGE SCALE GENOMIC DNA]</scope>
    <source>
        <strain evidence="2 3">S613</strain>
    </source>
</reference>
<evidence type="ECO:0000313" key="3">
    <source>
        <dbReference type="Proteomes" id="UP000050349"/>
    </source>
</evidence>
<proteinExistence type="predicted"/>
<name>A0A0P9B739_PSEFL</name>
<sequence length="210" mass="22945">MRTLTVAAFVSLDGVMQAPGGPEEDPAGGFRFGGWIVPYADKTTGQAVQDLFSQPFELLLGRRTYDIFASYWPRIQPDSTNRTLADLFNGVPKHVATHRADSLDWQNSHALEGNLVDAINALKRQDGPRLLTQGSGDLVRQLLAAGLVDELRLMIHPILLGRGKRLFDDNAQASAFTLLNSISSPGGVLIARYIRSGEVRTGSFEGVRQQ</sequence>
<dbReference type="GO" id="GO:0009231">
    <property type="term" value="P:riboflavin biosynthetic process"/>
    <property type="evidence" value="ECO:0007669"/>
    <property type="project" value="InterPro"/>
</dbReference>
<dbReference type="Gene3D" id="3.40.430.10">
    <property type="entry name" value="Dihydrofolate Reductase, subunit A"/>
    <property type="match status" value="1"/>
</dbReference>
<feature type="domain" description="Bacterial bifunctional deaminase-reductase C-terminal" evidence="1">
    <location>
        <begin position="2"/>
        <end position="182"/>
    </location>
</feature>
<dbReference type="EMBL" id="LJXB01000081">
    <property type="protein sequence ID" value="KPU58519.1"/>
    <property type="molecule type" value="Genomic_DNA"/>
</dbReference>
<comment type="caution">
    <text evidence="2">The sequence shown here is derived from an EMBL/GenBank/DDBJ whole genome shotgun (WGS) entry which is preliminary data.</text>
</comment>
<dbReference type="AlphaFoldDB" id="A0A0P9B739"/>
<evidence type="ECO:0000259" key="1">
    <source>
        <dbReference type="Pfam" id="PF01872"/>
    </source>
</evidence>
<dbReference type="OrthoDB" id="7342392at2"/>
<dbReference type="RefSeq" id="WP_057398546.1">
    <property type="nucleotide sequence ID" value="NZ_LJXB01000081.1"/>
</dbReference>
<dbReference type="SUPFAM" id="SSF53597">
    <property type="entry name" value="Dihydrofolate reductase-like"/>
    <property type="match status" value="1"/>
</dbReference>
<evidence type="ECO:0000313" key="2">
    <source>
        <dbReference type="EMBL" id="KPU58519.1"/>
    </source>
</evidence>
<dbReference type="InterPro" id="IPR024072">
    <property type="entry name" value="DHFR-like_dom_sf"/>
</dbReference>
<dbReference type="PANTHER" id="PTHR38011:SF2">
    <property type="entry name" value="BIFUNCTIONAL DEAMINASE-REDUCTASE DOMAIN PROTEIN"/>
    <property type="match status" value="1"/>
</dbReference>
<protein>
    <recommendedName>
        <fullName evidence="1">Bacterial bifunctional deaminase-reductase C-terminal domain-containing protein</fullName>
    </recommendedName>
</protein>
<accession>A0A0P9B739</accession>
<dbReference type="PANTHER" id="PTHR38011">
    <property type="entry name" value="DIHYDROFOLATE REDUCTASE FAMILY PROTEIN (AFU_ORTHOLOGUE AFUA_8G06820)"/>
    <property type="match status" value="1"/>
</dbReference>
<dbReference type="GO" id="GO:0008703">
    <property type="term" value="F:5-amino-6-(5-phosphoribosylamino)uracil reductase activity"/>
    <property type="evidence" value="ECO:0007669"/>
    <property type="project" value="InterPro"/>
</dbReference>
<dbReference type="Pfam" id="PF01872">
    <property type="entry name" value="RibD_C"/>
    <property type="match status" value="1"/>
</dbReference>
<gene>
    <name evidence="2" type="ORF">AN403_3656</name>
</gene>